<keyword evidence="3" id="KW-0378">Hydrolase</keyword>
<dbReference type="SUPFAM" id="SSF53474">
    <property type="entry name" value="alpha/beta-Hydrolases"/>
    <property type="match status" value="1"/>
</dbReference>
<accession>A0A081BC95</accession>
<dbReference type="SMART" id="SM00421">
    <property type="entry name" value="HTH_LUXR"/>
    <property type="match status" value="1"/>
</dbReference>
<dbReference type="PANTHER" id="PTHR45763">
    <property type="entry name" value="HYDROLASE, ALPHA/BETA FOLD FAMILY PROTEIN, EXPRESSED-RELATED"/>
    <property type="match status" value="1"/>
</dbReference>
<evidence type="ECO:0000313" key="3">
    <source>
        <dbReference type="EMBL" id="GAK45663.1"/>
    </source>
</evidence>
<dbReference type="InterPro" id="IPR000792">
    <property type="entry name" value="Tscrpt_reg_LuxR_C"/>
</dbReference>
<dbReference type="Gene3D" id="1.10.10.10">
    <property type="entry name" value="Winged helix-like DNA-binding domain superfamily/Winged helix DNA-binding domain"/>
    <property type="match status" value="1"/>
</dbReference>
<dbReference type="Pfam" id="PF12697">
    <property type="entry name" value="Abhydrolase_6"/>
    <property type="match status" value="1"/>
</dbReference>
<dbReference type="InterPro" id="IPR029058">
    <property type="entry name" value="AB_hydrolase_fold"/>
</dbReference>
<organism evidence="3 4">
    <name type="scientific">Tepidicaulis marinus</name>
    <dbReference type="NCBI Taxonomy" id="1333998"/>
    <lineage>
        <taxon>Bacteria</taxon>
        <taxon>Pseudomonadati</taxon>
        <taxon>Pseudomonadota</taxon>
        <taxon>Alphaproteobacteria</taxon>
        <taxon>Hyphomicrobiales</taxon>
        <taxon>Parvibaculaceae</taxon>
        <taxon>Tepidicaulis</taxon>
    </lineage>
</organism>
<evidence type="ECO:0000313" key="4">
    <source>
        <dbReference type="Proteomes" id="UP000028702"/>
    </source>
</evidence>
<dbReference type="GO" id="GO:0006355">
    <property type="term" value="P:regulation of DNA-templated transcription"/>
    <property type="evidence" value="ECO:0007669"/>
    <property type="project" value="InterPro"/>
</dbReference>
<dbReference type="Gene3D" id="3.40.50.1820">
    <property type="entry name" value="alpha/beta hydrolase"/>
    <property type="match status" value="1"/>
</dbReference>
<dbReference type="GO" id="GO:0003677">
    <property type="term" value="F:DNA binding"/>
    <property type="evidence" value="ECO:0007669"/>
    <property type="project" value="InterPro"/>
</dbReference>
<feature type="domain" description="HTH luxR-type" evidence="2">
    <location>
        <begin position="217"/>
        <end position="274"/>
    </location>
</feature>
<dbReference type="InterPro" id="IPR000073">
    <property type="entry name" value="AB_hydrolase_1"/>
</dbReference>
<evidence type="ECO:0000256" key="1">
    <source>
        <dbReference type="SAM" id="Coils"/>
    </source>
</evidence>
<gene>
    <name evidence="3" type="ORF">M2A_2162</name>
</gene>
<evidence type="ECO:0000259" key="2">
    <source>
        <dbReference type="SMART" id="SM00421"/>
    </source>
</evidence>
<dbReference type="Proteomes" id="UP000028702">
    <property type="component" value="Unassembled WGS sequence"/>
</dbReference>
<dbReference type="EMBL" id="BBIO01000011">
    <property type="protein sequence ID" value="GAK45663.1"/>
    <property type="molecule type" value="Genomic_DNA"/>
</dbReference>
<sequence>MSSVPFHGPADITGQAQEARAPYALLSDVIASLYAYAADPENWEDLLRFTELVDRKEESLSKDLLAEISRHLEEAARLAEERMAQSEASGTQRPPAAFLALDGRGRLLNFNEAMAAQLSPLTGGFEEGAALSWNAREDRKAFEEALKAVREGAGARLVRLNMHAPGAMPVFGFLLEGARLPGMGLALPQQVNKEAAAVFLMPARPLSFDEEVLSASLLGLSPAEARLVGGLTRGLALKEAARALGISPNTARNQLASVFEKFGLNRQGDLIRHVAELMVLGAHLSGARQAPPESDARLYVELPDGRRLAYREYGAREGKPVLNLVPAITGSFLPRRKSEALQRSGIRLIRVERPGTGGSTFDPHMTIQSFAKDLRSFMDALGLERAVLYGSASAAPFVLAAASELGARVERAGLTAPRIDVHLEKDYRNNPALSFYGSLIRNGWLRRGALQLLRQKLSRKVLSGMMQRFFQGAPADAALLKADPALREELLDALYDSLSLQVEGVIRESELASGGYQLDPTQIRCPLHVWLGGEDTQVPLEEAREGIARFSPASLRVFEGEGHLISAARLAGILDELVHAPSKAG</sequence>
<dbReference type="eggNOG" id="COG2771">
    <property type="taxonomic scope" value="Bacteria"/>
</dbReference>
<comment type="caution">
    <text evidence="3">The sequence shown here is derived from an EMBL/GenBank/DDBJ whole genome shotgun (WGS) entry which is preliminary data.</text>
</comment>
<name>A0A081BC95_9HYPH</name>
<dbReference type="PANTHER" id="PTHR45763:SF46">
    <property type="entry name" value="AB HYDROLASE-1 DOMAIN-CONTAINING PROTEIN"/>
    <property type="match status" value="1"/>
</dbReference>
<keyword evidence="1" id="KW-0175">Coiled coil</keyword>
<proteinExistence type="predicted"/>
<dbReference type="InterPro" id="IPR036388">
    <property type="entry name" value="WH-like_DNA-bd_sf"/>
</dbReference>
<keyword evidence="4" id="KW-1185">Reference proteome</keyword>
<protein>
    <submittedName>
        <fullName evidence="3">Alpha/beta hydrolase fold protein</fullName>
    </submittedName>
</protein>
<reference evidence="3 4" key="1">
    <citation type="submission" date="2014-07" db="EMBL/GenBank/DDBJ databases">
        <title>Tepidicaulis marinum gen. nov., sp. nov., a novel marine bacterium denitrifying nitrate to nitrous oxide strictly under microaerobic conditions.</title>
        <authorList>
            <person name="Takeuchi M."/>
            <person name="Yamagishi T."/>
            <person name="Kamagata Y."/>
            <person name="Oshima K."/>
            <person name="Hattori M."/>
            <person name="Katayama T."/>
            <person name="Hanada S."/>
            <person name="Tamaki H."/>
            <person name="Marumo K."/>
            <person name="Maeda H."/>
            <person name="Nedachi M."/>
            <person name="Iwasaki W."/>
            <person name="Suwa Y."/>
            <person name="Sakata S."/>
        </authorList>
    </citation>
    <scope>NUCLEOTIDE SEQUENCE [LARGE SCALE GENOMIC DNA]</scope>
    <source>
        <strain evidence="3 4">MA2</strain>
    </source>
</reference>
<dbReference type="InterPro" id="IPR016032">
    <property type="entry name" value="Sig_transdc_resp-reg_C-effctor"/>
</dbReference>
<dbReference type="RefSeq" id="WP_045447125.1">
    <property type="nucleotide sequence ID" value="NZ_BBIO01000011.1"/>
</dbReference>
<dbReference type="eggNOG" id="COG2267">
    <property type="taxonomic scope" value="Bacteria"/>
</dbReference>
<dbReference type="GO" id="GO:0016787">
    <property type="term" value="F:hydrolase activity"/>
    <property type="evidence" value="ECO:0007669"/>
    <property type="project" value="UniProtKB-KW"/>
</dbReference>
<dbReference type="STRING" id="1333998.M2A_2162"/>
<dbReference type="SUPFAM" id="SSF46894">
    <property type="entry name" value="C-terminal effector domain of the bipartite response regulators"/>
    <property type="match status" value="1"/>
</dbReference>
<feature type="coiled-coil region" evidence="1">
    <location>
        <begin position="61"/>
        <end position="89"/>
    </location>
</feature>
<dbReference type="AlphaFoldDB" id="A0A081BC95"/>